<evidence type="ECO:0000313" key="3">
    <source>
        <dbReference type="Proteomes" id="UP000631300"/>
    </source>
</evidence>
<dbReference type="GO" id="GO:0004364">
    <property type="term" value="F:glutathione transferase activity"/>
    <property type="evidence" value="ECO:0007669"/>
    <property type="project" value="TreeGrafter"/>
</dbReference>
<accession>A0A918JQ51</accession>
<evidence type="ECO:0000259" key="1">
    <source>
        <dbReference type="PROSITE" id="PS50404"/>
    </source>
</evidence>
<dbReference type="Proteomes" id="UP000631300">
    <property type="component" value="Unassembled WGS sequence"/>
</dbReference>
<reference evidence="2" key="1">
    <citation type="journal article" date="2014" name="Int. J. Syst. Evol. Microbiol.">
        <title>Complete genome sequence of Corynebacterium casei LMG S-19264T (=DSM 44701T), isolated from a smear-ripened cheese.</title>
        <authorList>
            <consortium name="US DOE Joint Genome Institute (JGI-PGF)"/>
            <person name="Walter F."/>
            <person name="Albersmeier A."/>
            <person name="Kalinowski J."/>
            <person name="Ruckert C."/>
        </authorList>
    </citation>
    <scope>NUCLEOTIDE SEQUENCE</scope>
    <source>
        <strain evidence="2">KCTC 22164</strain>
    </source>
</reference>
<dbReference type="PANTHER" id="PTHR43968:SF6">
    <property type="entry name" value="GLUTATHIONE S-TRANSFERASE OMEGA"/>
    <property type="match status" value="1"/>
</dbReference>
<reference evidence="2" key="2">
    <citation type="submission" date="2020-09" db="EMBL/GenBank/DDBJ databases">
        <authorList>
            <person name="Sun Q."/>
            <person name="Kim S."/>
        </authorList>
    </citation>
    <scope>NUCLEOTIDE SEQUENCE</scope>
    <source>
        <strain evidence="2">KCTC 22164</strain>
    </source>
</reference>
<dbReference type="RefSeq" id="WP_189407721.1">
    <property type="nucleotide sequence ID" value="NZ_BMXP01000009.1"/>
</dbReference>
<evidence type="ECO:0000313" key="2">
    <source>
        <dbReference type="EMBL" id="GGW92917.1"/>
    </source>
</evidence>
<dbReference type="EMBL" id="BMXP01000009">
    <property type="protein sequence ID" value="GGW92917.1"/>
    <property type="molecule type" value="Genomic_DNA"/>
</dbReference>
<dbReference type="GO" id="GO:0005737">
    <property type="term" value="C:cytoplasm"/>
    <property type="evidence" value="ECO:0007669"/>
    <property type="project" value="TreeGrafter"/>
</dbReference>
<name>A0A918JQ51_9ALTE</name>
<organism evidence="2 3">
    <name type="scientific">Alteromonas halophila</name>
    <dbReference type="NCBI Taxonomy" id="516698"/>
    <lineage>
        <taxon>Bacteria</taxon>
        <taxon>Pseudomonadati</taxon>
        <taxon>Pseudomonadota</taxon>
        <taxon>Gammaproteobacteria</taxon>
        <taxon>Alteromonadales</taxon>
        <taxon>Alteromonadaceae</taxon>
        <taxon>Alteromonas/Salinimonas group</taxon>
        <taxon>Alteromonas</taxon>
    </lineage>
</organism>
<dbReference type="InterPro" id="IPR040079">
    <property type="entry name" value="Glutathione_S-Trfase"/>
</dbReference>
<comment type="caution">
    <text evidence="2">The sequence shown here is derived from an EMBL/GenBank/DDBJ whole genome shotgun (WGS) entry which is preliminary data.</text>
</comment>
<dbReference type="Gene3D" id="3.40.30.10">
    <property type="entry name" value="Glutaredoxin"/>
    <property type="match status" value="1"/>
</dbReference>
<dbReference type="InterPro" id="IPR036282">
    <property type="entry name" value="Glutathione-S-Trfase_C_sf"/>
</dbReference>
<dbReference type="AlphaFoldDB" id="A0A918JQ51"/>
<protein>
    <recommendedName>
        <fullName evidence="1">GST N-terminal domain-containing protein</fullName>
    </recommendedName>
</protein>
<proteinExistence type="predicted"/>
<dbReference type="CDD" id="cd00570">
    <property type="entry name" value="GST_N_family"/>
    <property type="match status" value="1"/>
</dbReference>
<dbReference type="InterPro" id="IPR004045">
    <property type="entry name" value="Glutathione_S-Trfase_N"/>
</dbReference>
<dbReference type="PANTHER" id="PTHR43968">
    <property type="match status" value="1"/>
</dbReference>
<feature type="domain" description="GST N-terminal" evidence="1">
    <location>
        <begin position="1"/>
        <end position="77"/>
    </location>
</feature>
<keyword evidence="3" id="KW-1185">Reference proteome</keyword>
<dbReference type="GO" id="GO:0045174">
    <property type="term" value="F:glutathione dehydrogenase (ascorbate) activity"/>
    <property type="evidence" value="ECO:0007669"/>
    <property type="project" value="TreeGrafter"/>
</dbReference>
<dbReference type="SUPFAM" id="SSF47616">
    <property type="entry name" value="GST C-terminal domain-like"/>
    <property type="match status" value="1"/>
</dbReference>
<dbReference type="SFLD" id="SFLDS00019">
    <property type="entry name" value="Glutathione_Transferase_(cytos"/>
    <property type="match status" value="1"/>
</dbReference>
<dbReference type="GO" id="GO:0006749">
    <property type="term" value="P:glutathione metabolic process"/>
    <property type="evidence" value="ECO:0007669"/>
    <property type="project" value="TreeGrafter"/>
</dbReference>
<dbReference type="SUPFAM" id="SSF52833">
    <property type="entry name" value="Thioredoxin-like"/>
    <property type="match status" value="1"/>
</dbReference>
<dbReference type="InterPro" id="IPR050983">
    <property type="entry name" value="GST_Omega/HSP26"/>
</dbReference>
<dbReference type="Gene3D" id="1.20.1050.10">
    <property type="match status" value="1"/>
</dbReference>
<dbReference type="InterPro" id="IPR036249">
    <property type="entry name" value="Thioredoxin-like_sf"/>
</dbReference>
<dbReference type="Pfam" id="PF13417">
    <property type="entry name" value="GST_N_3"/>
    <property type="match status" value="1"/>
</dbReference>
<sequence length="190" mass="22212">MKLYGSTTSPYVRRIRIILANTSHEFIDLQIFAGEDRKLLASRNPTMKVPCLEDDGQMLFDSRIIYRYLGEKLGHTDLNWEQENQLTLIDAANDSFVQLLLLNRSDIDTSQDKLHFRLQKERIEAVLQTLEAQLEQGGFGGWAYPEISLYTLIDWVEFRQLHDLADFPELRAFRERHVDRIEVTATDPRQ</sequence>
<gene>
    <name evidence="2" type="ORF">GCM10007391_28960</name>
</gene>
<dbReference type="PROSITE" id="PS50404">
    <property type="entry name" value="GST_NTER"/>
    <property type="match status" value="1"/>
</dbReference>